<dbReference type="EMBL" id="BARW01035497">
    <property type="protein sequence ID" value="GAJ20835.1"/>
    <property type="molecule type" value="Genomic_DNA"/>
</dbReference>
<dbReference type="AlphaFoldDB" id="X1W0U9"/>
<comment type="caution">
    <text evidence="1">The sequence shown here is derived from an EMBL/GenBank/DDBJ whole genome shotgun (WGS) entry which is preliminary data.</text>
</comment>
<name>X1W0U9_9ZZZZ</name>
<proteinExistence type="predicted"/>
<sequence>ACDLGDNLLVNNPLISLNEENKKSLWGNLKN</sequence>
<accession>X1W0U9</accession>
<evidence type="ECO:0000313" key="1">
    <source>
        <dbReference type="EMBL" id="GAJ20835.1"/>
    </source>
</evidence>
<protein>
    <submittedName>
        <fullName evidence="1">Uncharacterized protein</fullName>
    </submittedName>
</protein>
<organism evidence="1">
    <name type="scientific">marine sediment metagenome</name>
    <dbReference type="NCBI Taxonomy" id="412755"/>
    <lineage>
        <taxon>unclassified sequences</taxon>
        <taxon>metagenomes</taxon>
        <taxon>ecological metagenomes</taxon>
    </lineage>
</organism>
<reference evidence="1" key="1">
    <citation type="journal article" date="2014" name="Front. Microbiol.">
        <title>High frequency of phylogenetically diverse reductive dehalogenase-homologous genes in deep subseafloor sedimentary metagenomes.</title>
        <authorList>
            <person name="Kawai M."/>
            <person name="Futagami T."/>
            <person name="Toyoda A."/>
            <person name="Takaki Y."/>
            <person name="Nishi S."/>
            <person name="Hori S."/>
            <person name="Arai W."/>
            <person name="Tsubouchi T."/>
            <person name="Morono Y."/>
            <person name="Uchiyama I."/>
            <person name="Ito T."/>
            <person name="Fujiyama A."/>
            <person name="Inagaki F."/>
            <person name="Takami H."/>
        </authorList>
    </citation>
    <scope>NUCLEOTIDE SEQUENCE</scope>
    <source>
        <strain evidence="1">Expedition CK06-06</strain>
    </source>
</reference>
<gene>
    <name evidence="1" type="ORF">S12H4_55348</name>
</gene>
<feature type="non-terminal residue" evidence="1">
    <location>
        <position position="1"/>
    </location>
</feature>